<dbReference type="HOGENOM" id="CLU_2321269_0_0_1"/>
<evidence type="ECO:0000313" key="2">
    <source>
        <dbReference type="Proteomes" id="UP000054018"/>
    </source>
</evidence>
<gene>
    <name evidence="1" type="ORF">PISMIDRAFT_646113</name>
</gene>
<dbReference type="Proteomes" id="UP000054018">
    <property type="component" value="Unassembled WGS sequence"/>
</dbReference>
<sequence length="99" mass="11349">MLLEREYYQIAFGERYLLPFLFAIHVTSSVSEGPSTPKSHVRIRKLRSLLRISAYAALFFFVPTRAVIHRLLPTEVDAPAYTPVSFALEFEFVKTAIKT</sequence>
<evidence type="ECO:0000313" key="1">
    <source>
        <dbReference type="EMBL" id="KIK24449.1"/>
    </source>
</evidence>
<reference evidence="2" key="2">
    <citation type="submission" date="2015-01" db="EMBL/GenBank/DDBJ databases">
        <title>Evolutionary Origins and Diversification of the Mycorrhizal Mutualists.</title>
        <authorList>
            <consortium name="DOE Joint Genome Institute"/>
            <consortium name="Mycorrhizal Genomics Consortium"/>
            <person name="Kohler A."/>
            <person name="Kuo A."/>
            <person name="Nagy L.G."/>
            <person name="Floudas D."/>
            <person name="Copeland A."/>
            <person name="Barry K.W."/>
            <person name="Cichocki N."/>
            <person name="Veneault-Fourrey C."/>
            <person name="LaButti K."/>
            <person name="Lindquist E.A."/>
            <person name="Lipzen A."/>
            <person name="Lundell T."/>
            <person name="Morin E."/>
            <person name="Murat C."/>
            <person name="Riley R."/>
            <person name="Ohm R."/>
            <person name="Sun H."/>
            <person name="Tunlid A."/>
            <person name="Henrissat B."/>
            <person name="Grigoriev I.V."/>
            <person name="Hibbett D.S."/>
            <person name="Martin F."/>
        </authorList>
    </citation>
    <scope>NUCLEOTIDE SEQUENCE [LARGE SCALE GENOMIC DNA]</scope>
    <source>
        <strain evidence="2">441</strain>
    </source>
</reference>
<name>A0A0C9ZEV0_9AGAM</name>
<dbReference type="OrthoDB" id="10259513at2759"/>
<accession>A0A0C9ZEV0</accession>
<dbReference type="EMBL" id="KN833716">
    <property type="protein sequence ID" value="KIK24449.1"/>
    <property type="molecule type" value="Genomic_DNA"/>
</dbReference>
<dbReference type="AlphaFoldDB" id="A0A0C9ZEV0"/>
<proteinExistence type="predicted"/>
<protein>
    <submittedName>
        <fullName evidence="1">Uncharacterized protein</fullName>
    </submittedName>
</protein>
<reference evidence="1 2" key="1">
    <citation type="submission" date="2014-04" db="EMBL/GenBank/DDBJ databases">
        <authorList>
            <consortium name="DOE Joint Genome Institute"/>
            <person name="Kuo A."/>
            <person name="Kohler A."/>
            <person name="Costa M.D."/>
            <person name="Nagy L.G."/>
            <person name="Floudas D."/>
            <person name="Copeland A."/>
            <person name="Barry K.W."/>
            <person name="Cichocki N."/>
            <person name="Veneault-Fourrey C."/>
            <person name="LaButti K."/>
            <person name="Lindquist E.A."/>
            <person name="Lipzen A."/>
            <person name="Lundell T."/>
            <person name="Morin E."/>
            <person name="Murat C."/>
            <person name="Sun H."/>
            <person name="Tunlid A."/>
            <person name="Henrissat B."/>
            <person name="Grigoriev I.V."/>
            <person name="Hibbett D.S."/>
            <person name="Martin F."/>
            <person name="Nordberg H.P."/>
            <person name="Cantor M.N."/>
            <person name="Hua S.X."/>
        </authorList>
    </citation>
    <scope>NUCLEOTIDE SEQUENCE [LARGE SCALE GENOMIC DNA]</scope>
    <source>
        <strain evidence="1 2">441</strain>
    </source>
</reference>
<organism evidence="1 2">
    <name type="scientific">Pisolithus microcarpus 441</name>
    <dbReference type="NCBI Taxonomy" id="765257"/>
    <lineage>
        <taxon>Eukaryota</taxon>
        <taxon>Fungi</taxon>
        <taxon>Dikarya</taxon>
        <taxon>Basidiomycota</taxon>
        <taxon>Agaricomycotina</taxon>
        <taxon>Agaricomycetes</taxon>
        <taxon>Agaricomycetidae</taxon>
        <taxon>Boletales</taxon>
        <taxon>Sclerodermatineae</taxon>
        <taxon>Pisolithaceae</taxon>
        <taxon>Pisolithus</taxon>
    </lineage>
</organism>
<keyword evidence="2" id="KW-1185">Reference proteome</keyword>